<dbReference type="Pfam" id="PF00346">
    <property type="entry name" value="Complex1_49kDa"/>
    <property type="match status" value="1"/>
</dbReference>
<keyword evidence="3 9" id="KW-0813">Transport</keyword>
<evidence type="ECO:0000256" key="8">
    <source>
        <dbReference type="ARBA" id="ARBA00023075"/>
    </source>
</evidence>
<dbReference type="GO" id="GO:0050136">
    <property type="term" value="F:NADH dehydrogenase (quinone) (non-electrogenic) activity"/>
    <property type="evidence" value="ECO:0007669"/>
    <property type="project" value="UniProtKB-UniRule"/>
</dbReference>
<proteinExistence type="inferred from homology"/>
<sequence>MADAAVAAHEGSAPGLRNFTINFGPQHPAAHGVLRLVLELDGEVVERVDPHIGLLHRGTEKLIEQKTYLQAIPYFDRLDYVAPMNQEHAFCLAAEKLLGIEVPRRAQLIRVLYCEIGRILSHLLNVTTQAMDVGALTPPLWGFEEREKLMMFYERASGSRMHAAYFRVGGVHQDLPPQLVADIDTWCDNFIQTVDDLETLLTNNRIFKQRNVDIGVVTLEQAWEWGFSGVMVRGSGAAWDLRKSQPYECYAEMDFDVPIGKNGDCYDRYCIRVEEMRQSVKIMKQCIAKLREPAGQGRVAVDDNKIFPPRRGEMKRSMESLIHHFKLYTEGFRVPEGEVYVAVEAPKGEFGVYLVSDGSNKPYKCKIRAPGFAHLQAMDFICRGHLLADVSAILGSLDIVFGEVDR</sequence>
<keyword evidence="9" id="KW-1003">Cell membrane</keyword>
<protein>
    <recommendedName>
        <fullName evidence="9">NADH-quinone oxidoreductase subunit D</fullName>
        <ecNumber evidence="9">7.1.1.-</ecNumber>
    </recommendedName>
    <alternativeName>
        <fullName evidence="9">NADH dehydrogenase I subunit D</fullName>
    </alternativeName>
    <alternativeName>
        <fullName evidence="9">NDH-1 subunit D</fullName>
    </alternativeName>
</protein>
<dbReference type="InterPro" id="IPR022885">
    <property type="entry name" value="NDH1_su_D/H"/>
</dbReference>
<keyword evidence="5 9" id="KW-0874">Quinone</keyword>
<dbReference type="Proteomes" id="UP000782519">
    <property type="component" value="Unassembled WGS sequence"/>
</dbReference>
<comment type="subcellular location">
    <subcellularLocation>
        <location evidence="9">Cell membrane</location>
        <topology evidence="9">Peripheral membrane protein</topology>
        <orientation evidence="9">Cytoplasmic side</orientation>
    </subcellularLocation>
</comment>
<name>A0A933W219_RHOPL</name>
<dbReference type="HAMAP" id="MF_01358">
    <property type="entry name" value="NDH1_NuoD"/>
    <property type="match status" value="1"/>
</dbReference>
<dbReference type="EMBL" id="JACRJB010000025">
    <property type="protein sequence ID" value="MBI5129863.1"/>
    <property type="molecule type" value="Genomic_DNA"/>
</dbReference>
<dbReference type="AlphaFoldDB" id="A0A933W219"/>
<dbReference type="PANTHER" id="PTHR11993">
    <property type="entry name" value="NADH-UBIQUINONE OXIDOREDUCTASE 49 KDA SUBUNIT"/>
    <property type="match status" value="1"/>
</dbReference>
<dbReference type="SUPFAM" id="SSF56762">
    <property type="entry name" value="HydB/Nqo4-like"/>
    <property type="match status" value="1"/>
</dbReference>
<dbReference type="InterPro" id="IPR014029">
    <property type="entry name" value="NADH_UbQ_OxRdtase_49kDa_CS"/>
</dbReference>
<dbReference type="PROSITE" id="PS00535">
    <property type="entry name" value="COMPLEX1_49K"/>
    <property type="match status" value="1"/>
</dbReference>
<keyword evidence="6 9" id="KW-1278">Translocase</keyword>
<evidence type="ECO:0000256" key="3">
    <source>
        <dbReference type="ARBA" id="ARBA00022448"/>
    </source>
</evidence>
<accession>A0A933W219</accession>
<comment type="function">
    <text evidence="1 9">NDH-1 shuttles electrons from NADH, via FMN and iron-sulfur (Fe-S) centers, to quinones in the respiratory chain. The immediate electron acceptor for the enzyme in this species is believed to be ubiquinone. Couples the redox reaction to proton translocation (for every two electrons transferred, four hydrogen ions are translocated across the cytoplasmic membrane), and thus conserves the redox energy in a proton gradient.</text>
</comment>
<evidence type="ECO:0000313" key="12">
    <source>
        <dbReference type="EMBL" id="MBI5129863.1"/>
    </source>
</evidence>
<keyword evidence="9" id="KW-0472">Membrane</keyword>
<dbReference type="GO" id="GO:0005886">
    <property type="term" value="C:plasma membrane"/>
    <property type="evidence" value="ECO:0007669"/>
    <property type="project" value="UniProtKB-SubCell"/>
</dbReference>
<evidence type="ECO:0000256" key="7">
    <source>
        <dbReference type="ARBA" id="ARBA00023027"/>
    </source>
</evidence>
<evidence type="ECO:0000256" key="1">
    <source>
        <dbReference type="ARBA" id="ARBA00002378"/>
    </source>
</evidence>
<dbReference type="GO" id="GO:0048038">
    <property type="term" value="F:quinone binding"/>
    <property type="evidence" value="ECO:0007669"/>
    <property type="project" value="UniProtKB-KW"/>
</dbReference>
<keyword evidence="12" id="KW-0560">Oxidoreductase</keyword>
<keyword evidence="7 9" id="KW-0520">NAD</keyword>
<dbReference type="FunFam" id="1.10.645.10:FF:000005">
    <property type="entry name" value="NADH-quinone oxidoreductase subunit D"/>
    <property type="match status" value="1"/>
</dbReference>
<reference evidence="12" key="1">
    <citation type="submission" date="2020-07" db="EMBL/GenBank/DDBJ databases">
        <title>Huge and variable diversity of episymbiotic CPR bacteria and DPANN archaea in groundwater ecosystems.</title>
        <authorList>
            <person name="He C.Y."/>
            <person name="Keren R."/>
            <person name="Whittaker M."/>
            <person name="Farag I.F."/>
            <person name="Doudna J."/>
            <person name="Cate J.H.D."/>
            <person name="Banfield J.F."/>
        </authorList>
    </citation>
    <scope>NUCLEOTIDE SEQUENCE</scope>
    <source>
        <strain evidence="12">NC_groundwater_1818_Pr3_B-0.1um_66_35</strain>
    </source>
</reference>
<dbReference type="Gene3D" id="1.10.645.10">
    <property type="entry name" value="Cytochrome-c3 Hydrogenase, chain B"/>
    <property type="match status" value="1"/>
</dbReference>
<gene>
    <name evidence="9" type="primary">nuoD</name>
    <name evidence="12" type="ORF">HZA66_10495</name>
</gene>
<dbReference type="PANTHER" id="PTHR11993:SF10">
    <property type="entry name" value="NADH DEHYDROGENASE [UBIQUINONE] IRON-SULFUR PROTEIN 2, MITOCHONDRIAL"/>
    <property type="match status" value="1"/>
</dbReference>
<evidence type="ECO:0000256" key="4">
    <source>
        <dbReference type="ARBA" id="ARBA00022519"/>
    </source>
</evidence>
<keyword evidence="4" id="KW-0997">Cell inner membrane</keyword>
<comment type="caution">
    <text evidence="12">The sequence shown here is derived from an EMBL/GenBank/DDBJ whole genome shotgun (WGS) entry which is preliminary data.</text>
</comment>
<dbReference type="GO" id="GO:0051287">
    <property type="term" value="F:NAD binding"/>
    <property type="evidence" value="ECO:0007669"/>
    <property type="project" value="InterPro"/>
</dbReference>
<dbReference type="NCBIfam" id="TIGR01962">
    <property type="entry name" value="NuoD"/>
    <property type="match status" value="1"/>
</dbReference>
<organism evidence="12 13">
    <name type="scientific">Rhodopseudomonas palustris</name>
    <dbReference type="NCBI Taxonomy" id="1076"/>
    <lineage>
        <taxon>Bacteria</taxon>
        <taxon>Pseudomonadati</taxon>
        <taxon>Pseudomonadota</taxon>
        <taxon>Alphaproteobacteria</taxon>
        <taxon>Hyphomicrobiales</taxon>
        <taxon>Nitrobacteraceae</taxon>
        <taxon>Rhodopseudomonas</taxon>
    </lineage>
</organism>
<comment type="catalytic activity">
    <reaction evidence="9">
        <text>a quinone + NADH + 5 H(+)(in) = a quinol + NAD(+) + 4 H(+)(out)</text>
        <dbReference type="Rhea" id="RHEA:57888"/>
        <dbReference type="ChEBI" id="CHEBI:15378"/>
        <dbReference type="ChEBI" id="CHEBI:24646"/>
        <dbReference type="ChEBI" id="CHEBI:57540"/>
        <dbReference type="ChEBI" id="CHEBI:57945"/>
        <dbReference type="ChEBI" id="CHEBI:132124"/>
    </reaction>
</comment>
<evidence type="ECO:0000256" key="10">
    <source>
        <dbReference type="RuleBase" id="RU003685"/>
    </source>
</evidence>
<dbReference type="NCBIfam" id="NF004739">
    <property type="entry name" value="PRK06075.1"/>
    <property type="match status" value="1"/>
</dbReference>
<evidence type="ECO:0000256" key="2">
    <source>
        <dbReference type="ARBA" id="ARBA00005769"/>
    </source>
</evidence>
<feature type="domain" description="NADH-quinone oxidoreductase subunit D" evidence="11">
    <location>
        <begin position="132"/>
        <end position="406"/>
    </location>
</feature>
<dbReference type="InterPro" id="IPR001135">
    <property type="entry name" value="NADH_Q_OxRdtase_suD"/>
</dbReference>
<dbReference type="InterPro" id="IPR029014">
    <property type="entry name" value="NiFe-Hase_large"/>
</dbReference>
<keyword evidence="8 9" id="KW-0830">Ubiquinone</keyword>
<evidence type="ECO:0000256" key="9">
    <source>
        <dbReference type="HAMAP-Rule" id="MF_01358"/>
    </source>
</evidence>
<evidence type="ECO:0000256" key="5">
    <source>
        <dbReference type="ARBA" id="ARBA00022719"/>
    </source>
</evidence>
<comment type="similarity">
    <text evidence="2 9 10">Belongs to the complex I 49 kDa subunit family.</text>
</comment>
<evidence type="ECO:0000256" key="6">
    <source>
        <dbReference type="ARBA" id="ARBA00022967"/>
    </source>
</evidence>
<comment type="subunit">
    <text evidence="9">NDH-1 is composed of 14 different subunits. Subunits NuoB, C, D, E, F, and G constitute the peripheral sector of the complex.</text>
</comment>
<evidence type="ECO:0000313" key="13">
    <source>
        <dbReference type="Proteomes" id="UP000782519"/>
    </source>
</evidence>
<evidence type="ECO:0000259" key="11">
    <source>
        <dbReference type="Pfam" id="PF00346"/>
    </source>
</evidence>
<dbReference type="EC" id="7.1.1.-" evidence="9"/>